<keyword evidence="5" id="KW-1185">Reference proteome</keyword>
<sequence length="236" mass="24920">MSRTVSRITLGLLLAPALLAASIAQAHQAGDIIVRAGAITVDPREDSGKLNFDGGAAGGTSATLDSDTQLGLNFAYMLTDKVGIELLAATPFSHEVGVKGVSAATGIPGLDGKLADIKHLPPTLSVVYYPLNNQSAFQPYVGAGINYTTFFQEELSSARKAQGFSSLELDDSFGLALQAGADYMLNDKWMVNAQVRYIDIDTDATVKGPGALGVQKTKVDVDVDPWVYMVGLGYKF</sequence>
<reference evidence="4 7" key="2">
    <citation type="submission" date="2019-04" db="EMBL/GenBank/DDBJ databases">
        <title>Crypto-aerobic microbial life in anoxic (sulfidic) marine sediments.</title>
        <authorList>
            <person name="Bhattacharya S."/>
            <person name="Roy C."/>
            <person name="Mondal N."/>
            <person name="Sarkar J."/>
            <person name="Mandal S."/>
            <person name="Rameez M.J."/>
            <person name="Ghosh W."/>
        </authorList>
    </citation>
    <scope>NUCLEOTIDE SEQUENCE [LARGE SCALE GENOMIC DNA]</scope>
    <source>
        <strain evidence="4 7">SBBB</strain>
    </source>
</reference>
<name>A0A031M1R5_9GAMM</name>
<dbReference type="EMBL" id="FOUA01000009">
    <property type="protein sequence ID" value="SFM35736.1"/>
    <property type="molecule type" value="Genomic_DNA"/>
</dbReference>
<evidence type="ECO:0000313" key="7">
    <source>
        <dbReference type="Proteomes" id="UP000305198"/>
    </source>
</evidence>
<evidence type="ECO:0000313" key="4">
    <source>
        <dbReference type="EMBL" id="TKA89864.1"/>
    </source>
</evidence>
<dbReference type="STRING" id="653930.SAMN05216589_3332"/>
<reference evidence="5 6" key="1">
    <citation type="submission" date="2016-10" db="EMBL/GenBank/DDBJ databases">
        <authorList>
            <person name="de Groot N.N."/>
        </authorList>
    </citation>
    <scope>NUCLEOTIDE SEQUENCE [LARGE SCALE GENOMIC DNA]</scope>
    <source>
        <strain evidence="3 5">CGMCC 1.9095</strain>
        <strain evidence="2 6">DSM 22558</strain>
    </source>
</reference>
<dbReference type="PANTHER" id="PTHR36920">
    <property type="match status" value="1"/>
</dbReference>
<dbReference type="Proteomes" id="UP000186599">
    <property type="component" value="Unassembled WGS sequence"/>
</dbReference>
<evidence type="ECO:0000313" key="6">
    <source>
        <dbReference type="Proteomes" id="UP000186904"/>
    </source>
</evidence>
<dbReference type="Pfam" id="PF03922">
    <property type="entry name" value="OmpW"/>
    <property type="match status" value="1"/>
</dbReference>
<dbReference type="EMBL" id="SWAV01000006">
    <property type="protein sequence ID" value="TKA89864.1"/>
    <property type="molecule type" value="Genomic_DNA"/>
</dbReference>
<keyword evidence="1" id="KW-0732">Signal</keyword>
<dbReference type="SUPFAM" id="SSF56925">
    <property type="entry name" value="OMPA-like"/>
    <property type="match status" value="1"/>
</dbReference>
<dbReference type="GO" id="GO:0044384">
    <property type="term" value="C:host outer membrane"/>
    <property type="evidence" value="ECO:0007669"/>
    <property type="project" value="InterPro"/>
</dbReference>
<organism evidence="4 7">
    <name type="scientific">Halopseudomonas bauzanensis</name>
    <dbReference type="NCBI Taxonomy" id="653930"/>
    <lineage>
        <taxon>Bacteria</taxon>
        <taxon>Pseudomonadati</taxon>
        <taxon>Pseudomonadota</taxon>
        <taxon>Gammaproteobacteria</taxon>
        <taxon>Pseudomonadales</taxon>
        <taxon>Pseudomonadaceae</taxon>
        <taxon>Halopseudomonas</taxon>
    </lineage>
</organism>
<dbReference type="PANTHER" id="PTHR36920:SF1">
    <property type="entry name" value="OUTER MEMBRANE PROTEIN W"/>
    <property type="match status" value="1"/>
</dbReference>
<evidence type="ECO:0000256" key="1">
    <source>
        <dbReference type="SAM" id="SignalP"/>
    </source>
</evidence>
<dbReference type="PROSITE" id="PS00695">
    <property type="entry name" value="ENT_VIR_OMP_2"/>
    <property type="match status" value="1"/>
</dbReference>
<protein>
    <submittedName>
        <fullName evidence="2 4">Outer membrane protein</fullName>
    </submittedName>
</protein>
<dbReference type="RefSeq" id="WP_051611514.1">
    <property type="nucleotide sequence ID" value="NZ_FOGN01000009.1"/>
</dbReference>
<dbReference type="Proteomes" id="UP000305198">
    <property type="component" value="Unassembled WGS sequence"/>
</dbReference>
<dbReference type="InterPro" id="IPR011250">
    <property type="entry name" value="OMP/PagP_B-barrel"/>
</dbReference>
<feature type="chain" id="PRO_5010401282" evidence="1">
    <location>
        <begin position="27"/>
        <end position="236"/>
    </location>
</feature>
<evidence type="ECO:0000313" key="5">
    <source>
        <dbReference type="Proteomes" id="UP000186599"/>
    </source>
</evidence>
<dbReference type="InterPro" id="IPR005618">
    <property type="entry name" value="OMPW"/>
</dbReference>
<dbReference type="AlphaFoldDB" id="A0A031M1R5"/>
<dbReference type="EMBL" id="FOGN01000009">
    <property type="protein sequence ID" value="SES35114.1"/>
    <property type="molecule type" value="Genomic_DNA"/>
</dbReference>
<gene>
    <name evidence="4" type="ORF">FA869_15330</name>
    <name evidence="3" type="ORF">SAMN04487855_3304</name>
    <name evidence="2" type="ORF">SAMN05216589_3332</name>
</gene>
<dbReference type="Gene3D" id="2.40.160.20">
    <property type="match status" value="1"/>
</dbReference>
<accession>A0A031M1R5</accession>
<dbReference type="GO" id="GO:0019867">
    <property type="term" value="C:outer membrane"/>
    <property type="evidence" value="ECO:0007669"/>
    <property type="project" value="InterPro"/>
</dbReference>
<evidence type="ECO:0000313" key="2">
    <source>
        <dbReference type="EMBL" id="SES35114.1"/>
    </source>
</evidence>
<dbReference type="InterPro" id="IPR000758">
    <property type="entry name" value="Enterovir_OMP"/>
</dbReference>
<evidence type="ECO:0000313" key="3">
    <source>
        <dbReference type="EMBL" id="SFM35736.1"/>
    </source>
</evidence>
<dbReference type="GO" id="GO:0055085">
    <property type="term" value="P:transmembrane transport"/>
    <property type="evidence" value="ECO:0007669"/>
    <property type="project" value="TreeGrafter"/>
</dbReference>
<feature type="signal peptide" evidence="1">
    <location>
        <begin position="1"/>
        <end position="26"/>
    </location>
</feature>
<dbReference type="OrthoDB" id="9807574at2"/>
<dbReference type="Proteomes" id="UP000186904">
    <property type="component" value="Unassembled WGS sequence"/>
</dbReference>
<proteinExistence type="predicted"/>